<dbReference type="EMBL" id="CP006365">
    <property type="protein sequence ID" value="AGU15586.1"/>
    <property type="molecule type" value="Genomic_DNA"/>
</dbReference>
<evidence type="ECO:0000313" key="8">
    <source>
        <dbReference type="EMBL" id="AGU15586.1"/>
    </source>
</evidence>
<dbReference type="PRINTS" id="PR00069">
    <property type="entry name" value="ALDKETRDTASE"/>
</dbReference>
<dbReference type="InterPro" id="IPR036812">
    <property type="entry name" value="NAD(P)_OxRdtase_dom_sf"/>
</dbReference>
<dbReference type="PROSITE" id="PS00063">
    <property type="entry name" value="ALDOKETO_REDUCTASE_3"/>
    <property type="match status" value="1"/>
</dbReference>
<evidence type="ECO:0000256" key="6">
    <source>
        <dbReference type="PIRSR" id="PIRSR000097-3"/>
    </source>
</evidence>
<feature type="binding site" evidence="5">
    <location>
        <position position="107"/>
    </location>
    <ligand>
        <name>substrate</name>
    </ligand>
</feature>
<dbReference type="InterPro" id="IPR020471">
    <property type="entry name" value="AKR"/>
</dbReference>
<feature type="site" description="Lowers pKa of active site Tyr" evidence="6">
    <location>
        <position position="74"/>
    </location>
</feature>
<protein>
    <recommendedName>
        <fullName evidence="7">NADP-dependent oxidoreductase domain-containing protein</fullName>
    </recommendedName>
</protein>
<feature type="domain" description="NADP-dependent oxidoreductase" evidence="7">
    <location>
        <begin position="16"/>
        <end position="258"/>
    </location>
</feature>
<dbReference type="PIRSF" id="PIRSF000097">
    <property type="entry name" value="AKR"/>
    <property type="match status" value="1"/>
</dbReference>
<dbReference type="KEGG" id="caz:CARG_07330"/>
<dbReference type="PROSITE" id="PS00798">
    <property type="entry name" value="ALDOKETO_REDUCTASE_1"/>
    <property type="match status" value="1"/>
</dbReference>
<evidence type="ECO:0000313" key="9">
    <source>
        <dbReference type="Proteomes" id="UP000016943"/>
    </source>
</evidence>
<evidence type="ECO:0000256" key="3">
    <source>
        <dbReference type="ARBA" id="ARBA00023002"/>
    </source>
</evidence>
<keyword evidence="2" id="KW-0521">NADP</keyword>
<dbReference type="GO" id="GO:0016616">
    <property type="term" value="F:oxidoreductase activity, acting on the CH-OH group of donors, NAD or NADP as acceptor"/>
    <property type="evidence" value="ECO:0007669"/>
    <property type="project" value="UniProtKB-ARBA"/>
</dbReference>
<gene>
    <name evidence="8" type="ORF">CARG_07330</name>
</gene>
<dbReference type="PATRIC" id="fig|1348662.3.peg.1443"/>
<dbReference type="Gene3D" id="3.20.20.100">
    <property type="entry name" value="NADP-dependent oxidoreductase domain"/>
    <property type="match status" value="1"/>
</dbReference>
<dbReference type="InterPro" id="IPR018170">
    <property type="entry name" value="Aldo/ket_reductase_CS"/>
</dbReference>
<dbReference type="InterPro" id="IPR023210">
    <property type="entry name" value="NADP_OxRdtase_dom"/>
</dbReference>
<dbReference type="RefSeq" id="WP_021011977.1">
    <property type="nucleotide sequence ID" value="NC_022198.1"/>
</dbReference>
<dbReference type="Pfam" id="PF00248">
    <property type="entry name" value="Aldo_ket_red"/>
    <property type="match status" value="1"/>
</dbReference>
<reference evidence="8 9" key="1">
    <citation type="journal article" date="2013" name="Genome Announc.">
        <title>Whole-Genome Sequence of the Clinical Strain Corynebacterium argentoratense DSM 44202, Isolated from a Human Throat Specimen.</title>
        <authorList>
            <person name="Bomholt C."/>
            <person name="Glaub A."/>
            <person name="Gravermann K."/>
            <person name="Albersmeier A."/>
            <person name="Brinkrolf K."/>
            <person name="Ruckert C."/>
            <person name="Tauch A."/>
        </authorList>
    </citation>
    <scope>NUCLEOTIDE SEQUENCE [LARGE SCALE GENOMIC DNA]</scope>
    <source>
        <strain evidence="8">DSM 44202</strain>
    </source>
</reference>
<dbReference type="GeneID" id="78250221"/>
<evidence type="ECO:0000259" key="7">
    <source>
        <dbReference type="Pfam" id="PF00248"/>
    </source>
</evidence>
<feature type="active site" description="Proton donor" evidence="4">
    <location>
        <position position="49"/>
    </location>
</feature>
<dbReference type="PANTHER" id="PTHR43827">
    <property type="entry name" value="2,5-DIKETO-D-GLUCONIC ACID REDUCTASE"/>
    <property type="match status" value="1"/>
</dbReference>
<dbReference type="CDD" id="cd19133">
    <property type="entry name" value="AKR_AKR5F1"/>
    <property type="match status" value="1"/>
</dbReference>
<comment type="similarity">
    <text evidence="1">Belongs to the aldo/keto reductase family.</text>
</comment>
<name>U3GZ07_9CORY</name>
<proteinExistence type="inferred from homology"/>
<organism evidence="8 9">
    <name type="scientific">Corynebacterium argentoratense DSM 44202</name>
    <dbReference type="NCBI Taxonomy" id="1348662"/>
    <lineage>
        <taxon>Bacteria</taxon>
        <taxon>Bacillati</taxon>
        <taxon>Actinomycetota</taxon>
        <taxon>Actinomycetes</taxon>
        <taxon>Mycobacteriales</taxon>
        <taxon>Corynebacteriaceae</taxon>
        <taxon>Corynebacterium</taxon>
    </lineage>
</organism>
<dbReference type="FunFam" id="3.20.20.100:FF:000015">
    <property type="entry name" value="Oxidoreductase, aldo/keto reductase family"/>
    <property type="match status" value="1"/>
</dbReference>
<keyword evidence="9" id="KW-1185">Reference proteome</keyword>
<dbReference type="eggNOG" id="COG0656">
    <property type="taxonomic scope" value="Bacteria"/>
</dbReference>
<sequence>MLTKTIAPNVEMPMLGFGVFQVDDRDLCINSVQTALKTGYRLIDTAASYQNEDAVGEAIRTSDVARKDVFITTKLWVDDQGYDNAQAAVERSLKLLDVDYIDLYLIHQPYGDYYGSWRALEELNQQGVVRAIGVSNFAPDRLVDLALHNQVLPAVNQVETHPFHQQAQAHFTMEELGVTHEAWAPFAEGKNGLFTNPVLAAIGESYGKTTAQVVLRWLLQRDIVAIPKSATPSRIEANFDIFDFELNAEDMKAIAELDQPTSQFFDHRDPAMVRMLSERRLDL</sequence>
<dbReference type="Proteomes" id="UP000016943">
    <property type="component" value="Chromosome"/>
</dbReference>
<dbReference type="HOGENOM" id="CLU_023205_0_3_11"/>
<evidence type="ECO:0000256" key="5">
    <source>
        <dbReference type="PIRSR" id="PIRSR000097-2"/>
    </source>
</evidence>
<dbReference type="STRING" id="1348662.CARG_07330"/>
<dbReference type="AlphaFoldDB" id="U3GZ07"/>
<keyword evidence="3" id="KW-0560">Oxidoreductase</keyword>
<accession>U3GZ07</accession>
<dbReference type="PANTHER" id="PTHR43827:SF3">
    <property type="entry name" value="NADP-DEPENDENT OXIDOREDUCTASE DOMAIN-CONTAINING PROTEIN"/>
    <property type="match status" value="1"/>
</dbReference>
<evidence type="ECO:0000256" key="2">
    <source>
        <dbReference type="ARBA" id="ARBA00022857"/>
    </source>
</evidence>
<evidence type="ECO:0000256" key="4">
    <source>
        <dbReference type="PIRSR" id="PIRSR000097-1"/>
    </source>
</evidence>
<dbReference type="OrthoDB" id="9804790at2"/>
<evidence type="ECO:0000256" key="1">
    <source>
        <dbReference type="ARBA" id="ARBA00007905"/>
    </source>
</evidence>
<dbReference type="SUPFAM" id="SSF51430">
    <property type="entry name" value="NAD(P)-linked oxidoreductase"/>
    <property type="match status" value="1"/>
</dbReference>
<dbReference type="PROSITE" id="PS00062">
    <property type="entry name" value="ALDOKETO_REDUCTASE_2"/>
    <property type="match status" value="1"/>
</dbReference>